<sequence>MSENVVTRMFDWWNQAYRDSAFSPEGFAQFFTDDAPFVVDGGVRGTGPVEIDAHFQRIRANTEAVELTTPVKATLADETTAFVRYAATFRSADKEGAEECMALARLRDGRIASFEVIGRLA</sequence>
<feature type="domain" description="SnoaL-like" evidence="1">
    <location>
        <begin position="6"/>
        <end position="113"/>
    </location>
</feature>
<proteinExistence type="predicted"/>
<protein>
    <submittedName>
        <fullName evidence="2">Nuclear transport factor 2 family protein</fullName>
    </submittedName>
</protein>
<accession>A0ABT6N403</accession>
<dbReference type="SUPFAM" id="SSF54427">
    <property type="entry name" value="NTF2-like"/>
    <property type="match status" value="1"/>
</dbReference>
<organism evidence="2 3">
    <name type="scientific">Sphingomonas oryzagri</name>
    <dbReference type="NCBI Taxonomy" id="3042314"/>
    <lineage>
        <taxon>Bacteria</taxon>
        <taxon>Pseudomonadati</taxon>
        <taxon>Pseudomonadota</taxon>
        <taxon>Alphaproteobacteria</taxon>
        <taxon>Sphingomonadales</taxon>
        <taxon>Sphingomonadaceae</taxon>
        <taxon>Sphingomonas</taxon>
    </lineage>
</organism>
<keyword evidence="3" id="KW-1185">Reference proteome</keyword>
<name>A0ABT6N403_9SPHN</name>
<evidence type="ECO:0000313" key="3">
    <source>
        <dbReference type="Proteomes" id="UP001160625"/>
    </source>
</evidence>
<dbReference type="EMBL" id="JARYGZ010000002">
    <property type="protein sequence ID" value="MDH7640030.1"/>
    <property type="molecule type" value="Genomic_DNA"/>
</dbReference>
<dbReference type="RefSeq" id="WP_281045393.1">
    <property type="nucleotide sequence ID" value="NZ_JARYGZ010000002.1"/>
</dbReference>
<evidence type="ECO:0000259" key="1">
    <source>
        <dbReference type="Pfam" id="PF12680"/>
    </source>
</evidence>
<dbReference type="Proteomes" id="UP001160625">
    <property type="component" value="Unassembled WGS sequence"/>
</dbReference>
<reference evidence="2" key="1">
    <citation type="submission" date="2023-04" db="EMBL/GenBank/DDBJ databases">
        <title>Sphingomonas sp. MAHUQ-71 isolated from rice field.</title>
        <authorList>
            <person name="Huq M.A."/>
        </authorList>
    </citation>
    <scope>NUCLEOTIDE SEQUENCE</scope>
    <source>
        <strain evidence="2">MAHUQ-71</strain>
    </source>
</reference>
<dbReference type="Pfam" id="PF12680">
    <property type="entry name" value="SnoaL_2"/>
    <property type="match status" value="1"/>
</dbReference>
<comment type="caution">
    <text evidence="2">The sequence shown here is derived from an EMBL/GenBank/DDBJ whole genome shotgun (WGS) entry which is preliminary data.</text>
</comment>
<evidence type="ECO:0000313" key="2">
    <source>
        <dbReference type="EMBL" id="MDH7640030.1"/>
    </source>
</evidence>
<gene>
    <name evidence="2" type="ORF">QGN17_14935</name>
</gene>
<dbReference type="InterPro" id="IPR032710">
    <property type="entry name" value="NTF2-like_dom_sf"/>
</dbReference>
<dbReference type="InterPro" id="IPR037401">
    <property type="entry name" value="SnoaL-like"/>
</dbReference>
<dbReference type="Gene3D" id="3.10.450.50">
    <property type="match status" value="1"/>
</dbReference>